<organism evidence="1 2">
    <name type="scientific">Artomyces pyxidatus</name>
    <dbReference type="NCBI Taxonomy" id="48021"/>
    <lineage>
        <taxon>Eukaryota</taxon>
        <taxon>Fungi</taxon>
        <taxon>Dikarya</taxon>
        <taxon>Basidiomycota</taxon>
        <taxon>Agaricomycotina</taxon>
        <taxon>Agaricomycetes</taxon>
        <taxon>Russulales</taxon>
        <taxon>Auriscalpiaceae</taxon>
        <taxon>Artomyces</taxon>
    </lineage>
</organism>
<keyword evidence="2" id="KW-1185">Reference proteome</keyword>
<name>A0ACB8SIB2_9AGAM</name>
<comment type="caution">
    <text evidence="1">The sequence shown here is derived from an EMBL/GenBank/DDBJ whole genome shotgun (WGS) entry which is preliminary data.</text>
</comment>
<dbReference type="EMBL" id="MU277270">
    <property type="protein sequence ID" value="KAI0056165.1"/>
    <property type="molecule type" value="Genomic_DNA"/>
</dbReference>
<sequence>MAGAFDKLLKNMGIPQVRISAYNSKANGVVERGHFIIREAIVKSCRKHISQWPKKVPLAFFADRITINKSTGFSLYYLLHGVHPVLPFDLAESTFLVDGFQRNMSSVDLLALRIRQLEKRPEDVQAAAQTLAQHRFRSKEKFERRFHFNMRTNTFEPGDLVLVRNTEIEKSMNRKAKPRYLGPYIVDRQTKGGSYIVRELDGAASRIKFGAFRIIPYIARNTKLLRQLKRQGQRVTNSSSESSSTPGDRDSA</sequence>
<evidence type="ECO:0000313" key="2">
    <source>
        <dbReference type="Proteomes" id="UP000814140"/>
    </source>
</evidence>
<proteinExistence type="predicted"/>
<protein>
    <submittedName>
        <fullName evidence="1">Uncharacterized protein</fullName>
    </submittedName>
</protein>
<reference evidence="1" key="1">
    <citation type="submission" date="2021-03" db="EMBL/GenBank/DDBJ databases">
        <authorList>
            <consortium name="DOE Joint Genome Institute"/>
            <person name="Ahrendt S."/>
            <person name="Looney B.P."/>
            <person name="Miyauchi S."/>
            <person name="Morin E."/>
            <person name="Drula E."/>
            <person name="Courty P.E."/>
            <person name="Chicoki N."/>
            <person name="Fauchery L."/>
            <person name="Kohler A."/>
            <person name="Kuo A."/>
            <person name="Labutti K."/>
            <person name="Pangilinan J."/>
            <person name="Lipzen A."/>
            <person name="Riley R."/>
            <person name="Andreopoulos W."/>
            <person name="He G."/>
            <person name="Johnson J."/>
            <person name="Barry K.W."/>
            <person name="Grigoriev I.V."/>
            <person name="Nagy L."/>
            <person name="Hibbett D."/>
            <person name="Henrissat B."/>
            <person name="Matheny P.B."/>
            <person name="Labbe J."/>
            <person name="Martin F."/>
        </authorList>
    </citation>
    <scope>NUCLEOTIDE SEQUENCE</scope>
    <source>
        <strain evidence="1">HHB10654</strain>
    </source>
</reference>
<reference evidence="1" key="2">
    <citation type="journal article" date="2022" name="New Phytol.">
        <title>Evolutionary transition to the ectomycorrhizal habit in the genomes of a hyperdiverse lineage of mushroom-forming fungi.</title>
        <authorList>
            <person name="Looney B."/>
            <person name="Miyauchi S."/>
            <person name="Morin E."/>
            <person name="Drula E."/>
            <person name="Courty P.E."/>
            <person name="Kohler A."/>
            <person name="Kuo A."/>
            <person name="LaButti K."/>
            <person name="Pangilinan J."/>
            <person name="Lipzen A."/>
            <person name="Riley R."/>
            <person name="Andreopoulos W."/>
            <person name="He G."/>
            <person name="Johnson J."/>
            <person name="Nolan M."/>
            <person name="Tritt A."/>
            <person name="Barry K.W."/>
            <person name="Grigoriev I.V."/>
            <person name="Nagy L.G."/>
            <person name="Hibbett D."/>
            <person name="Henrissat B."/>
            <person name="Matheny P.B."/>
            <person name="Labbe J."/>
            <person name="Martin F.M."/>
        </authorList>
    </citation>
    <scope>NUCLEOTIDE SEQUENCE</scope>
    <source>
        <strain evidence="1">HHB10654</strain>
    </source>
</reference>
<evidence type="ECO:0000313" key="1">
    <source>
        <dbReference type="EMBL" id="KAI0056165.1"/>
    </source>
</evidence>
<dbReference type="Proteomes" id="UP000814140">
    <property type="component" value="Unassembled WGS sequence"/>
</dbReference>
<accession>A0ACB8SIB2</accession>
<gene>
    <name evidence="1" type="ORF">BV25DRAFT_1814593</name>
</gene>